<dbReference type="GO" id="GO:0032456">
    <property type="term" value="P:endocytic recycling"/>
    <property type="evidence" value="ECO:0007669"/>
    <property type="project" value="TreeGrafter"/>
</dbReference>
<protein>
    <recommendedName>
        <fullName evidence="11">Vps52-domain-containing protein</fullName>
    </recommendedName>
</protein>
<dbReference type="Pfam" id="PF04129">
    <property type="entry name" value="Vps52_CC"/>
    <property type="match status" value="1"/>
</dbReference>
<dbReference type="STRING" id="1280837.A0A316V8Y7"/>
<comment type="subcellular location">
    <subcellularLocation>
        <location evidence="1">Golgi apparatus</location>
        <location evidence="1">trans-Golgi network</location>
    </subcellularLocation>
</comment>
<accession>A0A316V8Y7</accession>
<evidence type="ECO:0000313" key="10">
    <source>
        <dbReference type="Proteomes" id="UP000245771"/>
    </source>
</evidence>
<evidence type="ECO:0000313" key="9">
    <source>
        <dbReference type="EMBL" id="PWN33922.1"/>
    </source>
</evidence>
<dbReference type="AlphaFoldDB" id="A0A316V8Y7"/>
<evidence type="ECO:0000256" key="5">
    <source>
        <dbReference type="ARBA" id="ARBA00023034"/>
    </source>
</evidence>
<comment type="similarity">
    <text evidence="2">Belongs to the VPS52 family.</text>
</comment>
<dbReference type="OrthoDB" id="19482at2759"/>
<proteinExistence type="inferred from homology"/>
<keyword evidence="4" id="KW-0653">Protein transport</keyword>
<dbReference type="InParanoid" id="A0A316V8Y7"/>
<dbReference type="EMBL" id="KZ819604">
    <property type="protein sequence ID" value="PWN33922.1"/>
    <property type="molecule type" value="Genomic_DNA"/>
</dbReference>
<feature type="region of interest" description="Disordered" evidence="6">
    <location>
        <begin position="412"/>
        <end position="479"/>
    </location>
</feature>
<dbReference type="InterPro" id="IPR048361">
    <property type="entry name" value="Vps52_C"/>
</dbReference>
<evidence type="ECO:0008006" key="11">
    <source>
        <dbReference type="Google" id="ProtNLM"/>
    </source>
</evidence>
<dbReference type="PANTHER" id="PTHR14190:SF7">
    <property type="entry name" value="VACUOLAR PROTEIN SORTING-ASSOCIATED PROTEIN 52 HOMOLOG"/>
    <property type="match status" value="1"/>
</dbReference>
<dbReference type="InterPro" id="IPR007258">
    <property type="entry name" value="Vps52"/>
</dbReference>
<name>A0A316V8Y7_9BASI</name>
<keyword evidence="10" id="KW-1185">Reference proteome</keyword>
<keyword evidence="5" id="KW-0333">Golgi apparatus</keyword>
<evidence type="ECO:0000256" key="4">
    <source>
        <dbReference type="ARBA" id="ARBA00022927"/>
    </source>
</evidence>
<evidence type="ECO:0000256" key="2">
    <source>
        <dbReference type="ARBA" id="ARBA00008180"/>
    </source>
</evidence>
<evidence type="ECO:0000256" key="1">
    <source>
        <dbReference type="ARBA" id="ARBA00004601"/>
    </source>
</evidence>
<organism evidence="9 10">
    <name type="scientific">Meira miltonrushii</name>
    <dbReference type="NCBI Taxonomy" id="1280837"/>
    <lineage>
        <taxon>Eukaryota</taxon>
        <taxon>Fungi</taxon>
        <taxon>Dikarya</taxon>
        <taxon>Basidiomycota</taxon>
        <taxon>Ustilaginomycotina</taxon>
        <taxon>Exobasidiomycetes</taxon>
        <taxon>Exobasidiales</taxon>
        <taxon>Brachybasidiaceae</taxon>
        <taxon>Meira</taxon>
    </lineage>
</organism>
<sequence length="723" mass="77902">MTEASSSKLPSLAPPATTDELLALSSQLVNLSKSESIGQLYSQGKQKSEDANKRLEATLLEQAPSYVKLHNDLQASRGMLGELESFLNVFYNDLNVLSNQMSQLQSKSILLGQRLKNRRQLESKLRTIVSDMVLEPKYIELIFADEATAGKAGLEVWKGCAERLSACLIACAELEGVLRDQLGNAQSSSGVMSPTGQPPVDAKALKEAREVAEGCRLMAASKIRPLLISTFAPLRSSLSTNLPILQAVLLKSYRPLFMFLSHHAPRVAIDVQRAYVAAARLYFETGFRRYERSLGNLRDREKSKRGESSTSSLSFIDPAGKAVGLSTFGGLSGSSSATVNDPWAPDISQLDNAKIADGPAVFLAYLADDSSYRTSYEALFRSLSLTFLDNASSEYCFLARFFEGIDLEVNKKGKSGESTSGSQITGSSAVKVRHADARGSSTGKAADADDGPLPEDSASALGDSDDEGHGIPPEEEQGTVTRLSALEKARIGGRGALDELWKQVMEPVVGTYTKFVTSIIALHPPLIPLYTMLKLNDCILAEVEIRGVSSVLQGNFMAFKLKAWPMMQKQFDEAIENVKKLKTGSAGAGGGAAMAAAASNLFGGFFGGQQGSANQTANGGADNVIQLVCARYARLFSTIVHLNSFSEDGQDTMVFNSLTRLRGELEGVLENLAKSGTSETVTTYYRLIRSTIEAGPAGISLPRVQAEMSHWTEAERTHRNVGK</sequence>
<reference evidence="9 10" key="1">
    <citation type="journal article" date="2018" name="Mol. Biol. Evol.">
        <title>Broad Genomic Sampling Reveals a Smut Pathogenic Ancestry of the Fungal Clade Ustilaginomycotina.</title>
        <authorList>
            <person name="Kijpornyongpan T."/>
            <person name="Mondo S.J."/>
            <person name="Barry K."/>
            <person name="Sandor L."/>
            <person name="Lee J."/>
            <person name="Lipzen A."/>
            <person name="Pangilinan J."/>
            <person name="LaButti K."/>
            <person name="Hainaut M."/>
            <person name="Henrissat B."/>
            <person name="Grigoriev I.V."/>
            <person name="Spatafora J.W."/>
            <person name="Aime M.C."/>
        </authorList>
    </citation>
    <scope>NUCLEOTIDE SEQUENCE [LARGE SCALE GENOMIC DNA]</scope>
    <source>
        <strain evidence="9 10">MCA 3882</strain>
    </source>
</reference>
<evidence type="ECO:0000256" key="3">
    <source>
        <dbReference type="ARBA" id="ARBA00022448"/>
    </source>
</evidence>
<dbReference type="Proteomes" id="UP000245771">
    <property type="component" value="Unassembled WGS sequence"/>
</dbReference>
<dbReference type="InterPro" id="IPR048319">
    <property type="entry name" value="Vps52_CC"/>
</dbReference>
<dbReference type="GO" id="GO:0015031">
    <property type="term" value="P:protein transport"/>
    <property type="evidence" value="ECO:0007669"/>
    <property type="project" value="UniProtKB-KW"/>
</dbReference>
<evidence type="ECO:0000259" key="7">
    <source>
        <dbReference type="Pfam" id="PF04129"/>
    </source>
</evidence>
<dbReference type="RefSeq" id="XP_025354224.1">
    <property type="nucleotide sequence ID" value="XM_025502668.1"/>
</dbReference>
<gene>
    <name evidence="9" type="ORF">FA14DRAFT_66301</name>
</gene>
<dbReference type="PANTHER" id="PTHR14190">
    <property type="entry name" value="SUPPRESSOR OF ACTIN MUTATIONS 2/VACUOLAR PROTEIN SORTING 52"/>
    <property type="match status" value="1"/>
</dbReference>
<dbReference type="Pfam" id="PF20655">
    <property type="entry name" value="Vps52_C"/>
    <property type="match status" value="1"/>
</dbReference>
<dbReference type="GO" id="GO:0006896">
    <property type="term" value="P:Golgi to vacuole transport"/>
    <property type="evidence" value="ECO:0007669"/>
    <property type="project" value="TreeGrafter"/>
</dbReference>
<dbReference type="GO" id="GO:0000938">
    <property type="term" value="C:GARP complex"/>
    <property type="evidence" value="ECO:0007669"/>
    <property type="project" value="TreeGrafter"/>
</dbReference>
<dbReference type="GO" id="GO:0019905">
    <property type="term" value="F:syntaxin binding"/>
    <property type="evidence" value="ECO:0007669"/>
    <property type="project" value="TreeGrafter"/>
</dbReference>
<evidence type="ECO:0000256" key="6">
    <source>
        <dbReference type="SAM" id="MobiDB-lite"/>
    </source>
</evidence>
<feature type="domain" description="Vps52 C-terminal" evidence="8">
    <location>
        <begin position="362"/>
        <end position="402"/>
    </location>
</feature>
<dbReference type="GeneID" id="37024449"/>
<dbReference type="GO" id="GO:0005829">
    <property type="term" value="C:cytosol"/>
    <property type="evidence" value="ECO:0007669"/>
    <property type="project" value="GOC"/>
</dbReference>
<feature type="domain" description="Vps52 coiled-coil" evidence="7">
    <location>
        <begin position="66"/>
        <end position="260"/>
    </location>
</feature>
<evidence type="ECO:0000259" key="8">
    <source>
        <dbReference type="Pfam" id="PF20655"/>
    </source>
</evidence>
<keyword evidence="3" id="KW-0813">Transport</keyword>
<dbReference type="GO" id="GO:0042147">
    <property type="term" value="P:retrograde transport, endosome to Golgi"/>
    <property type="evidence" value="ECO:0007669"/>
    <property type="project" value="TreeGrafter"/>
</dbReference>